<reference evidence="1" key="1">
    <citation type="submission" date="2023-04" db="EMBL/GenBank/DDBJ databases">
        <title>A chromosome-level genome assembly of the parasitoid wasp Eretmocerus hayati.</title>
        <authorList>
            <person name="Zhong Y."/>
            <person name="Liu S."/>
            <person name="Liu Y."/>
        </authorList>
    </citation>
    <scope>NUCLEOTIDE SEQUENCE</scope>
    <source>
        <strain evidence="1">ZJU_SS_LIU_2023</strain>
    </source>
</reference>
<dbReference type="Proteomes" id="UP001239111">
    <property type="component" value="Chromosome 1"/>
</dbReference>
<name>A0ACC2PQI3_9HYME</name>
<evidence type="ECO:0000313" key="2">
    <source>
        <dbReference type="Proteomes" id="UP001239111"/>
    </source>
</evidence>
<protein>
    <submittedName>
        <fullName evidence="1">Uncharacterized protein</fullName>
    </submittedName>
</protein>
<accession>A0ACC2PQI3</accession>
<organism evidence="1 2">
    <name type="scientific">Eretmocerus hayati</name>
    <dbReference type="NCBI Taxonomy" id="131215"/>
    <lineage>
        <taxon>Eukaryota</taxon>
        <taxon>Metazoa</taxon>
        <taxon>Ecdysozoa</taxon>
        <taxon>Arthropoda</taxon>
        <taxon>Hexapoda</taxon>
        <taxon>Insecta</taxon>
        <taxon>Pterygota</taxon>
        <taxon>Neoptera</taxon>
        <taxon>Endopterygota</taxon>
        <taxon>Hymenoptera</taxon>
        <taxon>Apocrita</taxon>
        <taxon>Proctotrupomorpha</taxon>
        <taxon>Chalcidoidea</taxon>
        <taxon>Aphelinidae</taxon>
        <taxon>Aphelininae</taxon>
        <taxon>Eretmocerus</taxon>
    </lineage>
</organism>
<keyword evidence="2" id="KW-1185">Reference proteome</keyword>
<proteinExistence type="predicted"/>
<gene>
    <name evidence="1" type="ORF">QAD02_021367</name>
</gene>
<evidence type="ECO:0000313" key="1">
    <source>
        <dbReference type="EMBL" id="KAJ8685574.1"/>
    </source>
</evidence>
<sequence length="268" mass="30015">MYHRSVLRHTRDIELLSRAFSWLLFFCPIRELPLYHRGFSPSNRLAILAAGEVVRLRDMEHLPLLNSLMEDYREMQVLTSLLESSETSTSEIMGSDSDGTHCDIADVIFSPSTPESSDQEETDSRPANFTIDIADEAEEGTTNPAVDERVRPVFLTRERTTPPSESPAVDRESCSLLSPIVQHFPRRRGSVDYVYPPSSPISAADPDENDVGISRSRASSRLATVLARDSCEPAAAAWNAIRQRDAAWPESLSVRNVRVAGRKRSDNW</sequence>
<comment type="caution">
    <text evidence="1">The sequence shown here is derived from an EMBL/GenBank/DDBJ whole genome shotgun (WGS) entry which is preliminary data.</text>
</comment>
<dbReference type="EMBL" id="CM056741">
    <property type="protein sequence ID" value="KAJ8685574.1"/>
    <property type="molecule type" value="Genomic_DNA"/>
</dbReference>